<dbReference type="Pfam" id="PF09697">
    <property type="entry name" value="Porph_ging"/>
    <property type="match status" value="1"/>
</dbReference>
<evidence type="ECO:0000256" key="1">
    <source>
        <dbReference type="SAM" id="SignalP"/>
    </source>
</evidence>
<dbReference type="InterPro" id="IPR005901">
    <property type="entry name" value="GLPGLI"/>
</dbReference>
<proteinExistence type="predicted"/>
<sequence>MTKHTINSSILLVLLFIGFNSQSQDINGKITYKGVVKQTFVDSAVAAIKKEKISMSYKKDIIYAMENAHPDEFVLSFKKDESYYYKEPTLEKNIDLMGSRAGSSPYYVNKTLNKTIQVSSVLGNIDKIPLEWEITNKTKKIGKYTCRQAKTTEKIYSRNGYFLYNKIIAWFAPDIPISFGPKNYNGLPGLILQIDYKEFTLTAIKINLNIKEKDLEIKRVDDIDKLVSEKESHKRIEEIMSDREKMYKN</sequence>
<reference evidence="2 3" key="1">
    <citation type="journal article" date="2014" name="Genome Biol. Evol.">
        <title>Extensive gene acquisition in the extremely psychrophilic bacterial species Psychroflexus torquis and the link to sea-ice ecosystem specialism.</title>
        <authorList>
            <person name="Feng S."/>
            <person name="Powell S.M."/>
            <person name="Wilson R."/>
            <person name="Bowman J.P."/>
        </authorList>
    </citation>
    <scope>NUCLEOTIDE SEQUENCE [LARGE SCALE GENOMIC DNA]</scope>
    <source>
        <strain evidence="2 3">ACAM 44</strain>
    </source>
</reference>
<evidence type="ECO:0000313" key="2">
    <source>
        <dbReference type="EMBL" id="EMY81072.1"/>
    </source>
</evidence>
<gene>
    <name evidence="2" type="ORF">pgond44_08687</name>
</gene>
<keyword evidence="1" id="KW-0732">Signal</keyword>
<dbReference type="NCBIfam" id="TIGR01200">
    <property type="entry name" value="GLPGLI"/>
    <property type="match status" value="1"/>
</dbReference>
<feature type="chain" id="PRO_5004113628" description="GLPGLI family protein" evidence="1">
    <location>
        <begin position="24"/>
        <end position="249"/>
    </location>
</feature>
<evidence type="ECO:0000313" key="3">
    <source>
        <dbReference type="Proteomes" id="UP000012317"/>
    </source>
</evidence>
<evidence type="ECO:0008006" key="4">
    <source>
        <dbReference type="Google" id="ProtNLM"/>
    </source>
</evidence>
<organism evidence="2 3">
    <name type="scientific">Psychroflexus gondwanensis ACAM 44</name>
    <dbReference type="NCBI Taxonomy" id="1189619"/>
    <lineage>
        <taxon>Bacteria</taxon>
        <taxon>Pseudomonadati</taxon>
        <taxon>Bacteroidota</taxon>
        <taxon>Flavobacteriia</taxon>
        <taxon>Flavobacteriales</taxon>
        <taxon>Flavobacteriaceae</taxon>
        <taxon>Psychroflexus</taxon>
    </lineage>
</organism>
<protein>
    <recommendedName>
        <fullName evidence="4">GLPGLI family protein</fullName>
    </recommendedName>
</protein>
<dbReference type="RefSeq" id="WP_003440199.1">
    <property type="nucleotide sequence ID" value="NZ_APLF01000008.1"/>
</dbReference>
<dbReference type="Proteomes" id="UP000012317">
    <property type="component" value="Unassembled WGS sequence"/>
</dbReference>
<dbReference type="AlphaFoldDB" id="N1WV42"/>
<dbReference type="eggNOG" id="ENOG5032QVM">
    <property type="taxonomic scope" value="Bacteria"/>
</dbReference>
<keyword evidence="3" id="KW-1185">Reference proteome</keyword>
<accession>N1WV42</accession>
<comment type="caution">
    <text evidence="2">The sequence shown here is derived from an EMBL/GenBank/DDBJ whole genome shotgun (WGS) entry which is preliminary data.</text>
</comment>
<dbReference type="PATRIC" id="fig|1189619.4.peg.1788"/>
<feature type="signal peptide" evidence="1">
    <location>
        <begin position="1"/>
        <end position="23"/>
    </location>
</feature>
<name>N1WV42_9FLAO</name>
<dbReference type="STRING" id="1189619.pgond44_08687"/>
<dbReference type="EMBL" id="APLF01000008">
    <property type="protein sequence ID" value="EMY81072.1"/>
    <property type="molecule type" value="Genomic_DNA"/>
</dbReference>